<evidence type="ECO:0000256" key="2">
    <source>
        <dbReference type="ARBA" id="ARBA00022491"/>
    </source>
</evidence>
<feature type="compositionally biased region" description="Low complexity" evidence="6">
    <location>
        <begin position="305"/>
        <end position="318"/>
    </location>
</feature>
<dbReference type="PANTHER" id="PTHR33057">
    <property type="entry name" value="TRANSCRIPTION REPRESSOR OFP7-RELATED"/>
    <property type="match status" value="1"/>
</dbReference>
<sequence length="513" mass="57734">MSLSSSGTDTDKLDSRDDPSSRTKCYERFFFSPHTTKSIMEEARNYKYSDTSAGRASSTSKKTSFYEESVMMAVASDNPYHDFRASMEEMVAAHQLREWHSLQELLHCYLRVNKKKNHRVIALAFVDLLMHRYIMTRDLNRCMAVGTMQWCTAMGGRKRAMAWSMQLLRSWLMKEVADRSSKVKTTGIRSSGRPKSASRLKIRRGNSAPSKHWRLANKGAHQKHKRLHKLGWAATCSPKALQLRPPPPSMGPFLQVREEEVVVLRLKYSIRASIGRKAEMSTSNAQRRRSGSFLGLSCGCKDSKSVSASPPSSSDIKSTTQRAREASSADTLTLTSPSTSSYWEELEAAPPPLAKIGTSSPSTPSFAGLLHQLNELEHDVMSWGKCTPPPQPLPVGGSRQGVPKKGRHKRSFSEGGARRVEESVAVVKETEDPLGEFRKSMLQMIVEKEIVDGEELLELLRRFLALNSPRHHNTILRAFAEIWDEVFSGYENTPDLLRRRNSAPRSLPALRRR</sequence>
<accession>A0AAQ3KGF1</accession>
<feature type="region of interest" description="Disordered" evidence="6">
    <location>
        <begin position="182"/>
        <end position="211"/>
    </location>
</feature>
<dbReference type="InterPro" id="IPR038933">
    <property type="entry name" value="Ovate"/>
</dbReference>
<dbReference type="AlphaFoldDB" id="A0AAQ3KGF1"/>
<dbReference type="Proteomes" id="UP001327560">
    <property type="component" value="Chromosome 4"/>
</dbReference>
<feature type="compositionally biased region" description="Low complexity" evidence="6">
    <location>
        <begin position="328"/>
        <end position="341"/>
    </location>
</feature>
<organism evidence="8 9">
    <name type="scientific">Canna indica</name>
    <name type="common">Indian-shot</name>
    <dbReference type="NCBI Taxonomy" id="4628"/>
    <lineage>
        <taxon>Eukaryota</taxon>
        <taxon>Viridiplantae</taxon>
        <taxon>Streptophyta</taxon>
        <taxon>Embryophyta</taxon>
        <taxon>Tracheophyta</taxon>
        <taxon>Spermatophyta</taxon>
        <taxon>Magnoliopsida</taxon>
        <taxon>Liliopsida</taxon>
        <taxon>Zingiberales</taxon>
        <taxon>Cannaceae</taxon>
        <taxon>Canna</taxon>
    </lineage>
</organism>
<evidence type="ECO:0000256" key="6">
    <source>
        <dbReference type="SAM" id="MobiDB-lite"/>
    </source>
</evidence>
<dbReference type="GO" id="GO:0005634">
    <property type="term" value="C:nucleus"/>
    <property type="evidence" value="ECO:0007669"/>
    <property type="project" value="UniProtKB-SubCell"/>
</dbReference>
<dbReference type="PROSITE" id="PS51754">
    <property type="entry name" value="OVATE"/>
    <property type="match status" value="2"/>
</dbReference>
<dbReference type="EMBL" id="CP136893">
    <property type="protein sequence ID" value="WOL05732.1"/>
    <property type="molecule type" value="Genomic_DNA"/>
</dbReference>
<feature type="compositionally biased region" description="Basic and acidic residues" evidence="6">
    <location>
        <begin position="9"/>
        <end position="22"/>
    </location>
</feature>
<name>A0AAQ3KGF1_9LILI</name>
<dbReference type="InterPro" id="IPR006458">
    <property type="entry name" value="Ovate_C"/>
</dbReference>
<feature type="region of interest" description="Disordered" evidence="6">
    <location>
        <begin position="1"/>
        <end position="22"/>
    </location>
</feature>
<evidence type="ECO:0000313" key="8">
    <source>
        <dbReference type="EMBL" id="WOL05732.1"/>
    </source>
</evidence>
<keyword evidence="3" id="KW-0805">Transcription regulation</keyword>
<reference evidence="8 9" key="1">
    <citation type="submission" date="2023-10" db="EMBL/GenBank/DDBJ databases">
        <title>Chromosome-scale genome assembly provides insights into flower coloration mechanisms of Canna indica.</title>
        <authorList>
            <person name="Li C."/>
        </authorList>
    </citation>
    <scope>NUCLEOTIDE SEQUENCE [LARGE SCALE GENOMIC DNA]</scope>
    <source>
        <tissue evidence="8">Flower</tissue>
    </source>
</reference>
<feature type="region of interest" description="Disordered" evidence="6">
    <location>
        <begin position="389"/>
        <end position="420"/>
    </location>
</feature>
<dbReference type="Pfam" id="PF04844">
    <property type="entry name" value="Ovate"/>
    <property type="match status" value="2"/>
</dbReference>
<feature type="domain" description="OVATE" evidence="7">
    <location>
        <begin position="426"/>
        <end position="485"/>
    </location>
</feature>
<evidence type="ECO:0000259" key="7">
    <source>
        <dbReference type="PROSITE" id="PS51754"/>
    </source>
</evidence>
<gene>
    <name evidence="8" type="ORF">Cni_G14463</name>
</gene>
<dbReference type="GO" id="GO:0045892">
    <property type="term" value="P:negative regulation of DNA-templated transcription"/>
    <property type="evidence" value="ECO:0007669"/>
    <property type="project" value="InterPro"/>
</dbReference>
<dbReference type="PANTHER" id="PTHR33057:SF218">
    <property type="entry name" value="TRANSCRIPTION REPRESSOR"/>
    <property type="match status" value="1"/>
</dbReference>
<proteinExistence type="predicted"/>
<keyword evidence="2" id="KW-0678">Repressor</keyword>
<evidence type="ECO:0000256" key="1">
    <source>
        <dbReference type="ARBA" id="ARBA00004123"/>
    </source>
</evidence>
<comment type="subcellular location">
    <subcellularLocation>
        <location evidence="1">Nucleus</location>
    </subcellularLocation>
</comment>
<dbReference type="NCBIfam" id="TIGR01568">
    <property type="entry name" value="A_thal_3678"/>
    <property type="match status" value="2"/>
</dbReference>
<protein>
    <recommendedName>
        <fullName evidence="7">OVATE domain-containing protein</fullName>
    </recommendedName>
</protein>
<evidence type="ECO:0000313" key="9">
    <source>
        <dbReference type="Proteomes" id="UP001327560"/>
    </source>
</evidence>
<feature type="region of interest" description="Disordered" evidence="6">
    <location>
        <begin position="302"/>
        <end position="341"/>
    </location>
</feature>
<keyword evidence="5" id="KW-0539">Nucleus</keyword>
<keyword evidence="4" id="KW-0804">Transcription</keyword>
<keyword evidence="9" id="KW-1185">Reference proteome</keyword>
<feature type="domain" description="OVATE" evidence="7">
    <location>
        <begin position="70"/>
        <end position="131"/>
    </location>
</feature>
<evidence type="ECO:0000256" key="5">
    <source>
        <dbReference type="ARBA" id="ARBA00023242"/>
    </source>
</evidence>
<evidence type="ECO:0000256" key="4">
    <source>
        <dbReference type="ARBA" id="ARBA00023163"/>
    </source>
</evidence>
<evidence type="ECO:0000256" key="3">
    <source>
        <dbReference type="ARBA" id="ARBA00023015"/>
    </source>
</evidence>